<dbReference type="InterPro" id="IPR045863">
    <property type="entry name" value="CorA_TM1_TM2"/>
</dbReference>
<sequence length="355" mass="39936">MATRRSSGGCNLLECNSPGANGEGIVAIHSETRGPTAFFRDAGIVAFYAFDASGNRTTTDDAHWSWTNYSLTDTRGRKAIGAESALPPFIKESLLASSDRYYIEYENGWLFGEMPDMQHEHYGDGRAPGYFRFSFSDDRFVSGRKHPLQSVDDIRQALDQDLFKPASPARLFERIMRRFLERLKLQLSELSERLDSIEDHIVGDAWQGESERLAPVRRQIVASHRYLSITANLLRHLEQTHRKEFPEELGDIVEDLSQRAGALHQEGEQLQARARLLQEELMAKLAHRSNQLLYVLSVMTAVLLPSTVISGFFGMNTAGLPFADERHGFWIVAIFALTISAIVLLIVRRIGGPGR</sequence>
<evidence type="ECO:0000256" key="2">
    <source>
        <dbReference type="ARBA" id="ARBA00009765"/>
    </source>
</evidence>
<dbReference type="Proteomes" id="UP000239434">
    <property type="component" value="Unassembled WGS sequence"/>
</dbReference>
<dbReference type="AlphaFoldDB" id="A0A2S9IZC5"/>
<dbReference type="GO" id="GO:0015095">
    <property type="term" value="F:magnesium ion transmembrane transporter activity"/>
    <property type="evidence" value="ECO:0007669"/>
    <property type="project" value="TreeGrafter"/>
</dbReference>
<evidence type="ECO:0000256" key="12">
    <source>
        <dbReference type="SAM" id="Phobius"/>
    </source>
</evidence>
<name>A0A2S9IZC5_9HYPH</name>
<dbReference type="SUPFAM" id="SSF143865">
    <property type="entry name" value="CorA soluble domain-like"/>
    <property type="match status" value="1"/>
</dbReference>
<dbReference type="Pfam" id="PF01544">
    <property type="entry name" value="CorA"/>
    <property type="match status" value="1"/>
</dbReference>
<feature type="transmembrane region" description="Helical" evidence="12">
    <location>
        <begin position="327"/>
        <end position="347"/>
    </location>
</feature>
<evidence type="ECO:0000256" key="8">
    <source>
        <dbReference type="ARBA" id="ARBA00022989"/>
    </source>
</evidence>
<gene>
    <name evidence="13" type="ORF">C5748_01750</name>
</gene>
<evidence type="ECO:0000256" key="7">
    <source>
        <dbReference type="ARBA" id="ARBA00022833"/>
    </source>
</evidence>
<evidence type="ECO:0000256" key="10">
    <source>
        <dbReference type="ARBA" id="ARBA00023136"/>
    </source>
</evidence>
<keyword evidence="5" id="KW-0997">Cell inner membrane</keyword>
<comment type="caution">
    <text evidence="13">The sequence shown here is derived from an EMBL/GenBank/DDBJ whole genome shotgun (WGS) entry which is preliminary data.</text>
</comment>
<evidence type="ECO:0000313" key="14">
    <source>
        <dbReference type="Proteomes" id="UP000239434"/>
    </source>
</evidence>
<keyword evidence="9" id="KW-0406">Ion transport</keyword>
<dbReference type="GO" id="GO:0015087">
    <property type="term" value="F:cobalt ion transmembrane transporter activity"/>
    <property type="evidence" value="ECO:0007669"/>
    <property type="project" value="TreeGrafter"/>
</dbReference>
<keyword evidence="11" id="KW-0175">Coiled coil</keyword>
<evidence type="ECO:0000256" key="1">
    <source>
        <dbReference type="ARBA" id="ARBA00004651"/>
    </source>
</evidence>
<evidence type="ECO:0000313" key="13">
    <source>
        <dbReference type="EMBL" id="PRD45883.1"/>
    </source>
</evidence>
<feature type="transmembrane region" description="Helical" evidence="12">
    <location>
        <begin position="292"/>
        <end position="315"/>
    </location>
</feature>
<dbReference type="GO" id="GO:0000287">
    <property type="term" value="F:magnesium ion binding"/>
    <property type="evidence" value="ECO:0007669"/>
    <property type="project" value="TreeGrafter"/>
</dbReference>
<keyword evidence="8 12" id="KW-1133">Transmembrane helix</keyword>
<dbReference type="Gene3D" id="1.20.58.340">
    <property type="entry name" value="Magnesium transport protein CorA, transmembrane region"/>
    <property type="match status" value="2"/>
</dbReference>
<keyword evidence="14" id="KW-1185">Reference proteome</keyword>
<dbReference type="Gene3D" id="3.30.460.20">
    <property type="entry name" value="CorA soluble domain-like"/>
    <property type="match status" value="1"/>
</dbReference>
<comment type="similarity">
    <text evidence="2">Belongs to the CorA metal ion transporter (MIT) (TC 1.A.35) family.</text>
</comment>
<feature type="coiled-coil region" evidence="11">
    <location>
        <begin position="253"/>
        <end position="280"/>
    </location>
</feature>
<reference evidence="13 14" key="1">
    <citation type="submission" date="2018-02" db="EMBL/GenBank/DDBJ databases">
        <title>The draft genome of Phyllobacterium sp. 1N-3.</title>
        <authorList>
            <person name="Liu L."/>
            <person name="Li L."/>
            <person name="Zhang X."/>
            <person name="Wang T."/>
            <person name="Liang L."/>
        </authorList>
    </citation>
    <scope>NUCLEOTIDE SEQUENCE [LARGE SCALE GENOMIC DNA]</scope>
    <source>
        <strain evidence="13 14">1N-3</strain>
    </source>
</reference>
<dbReference type="GO" id="GO:0050897">
    <property type="term" value="F:cobalt ion binding"/>
    <property type="evidence" value="ECO:0007669"/>
    <property type="project" value="TreeGrafter"/>
</dbReference>
<keyword evidence="6 12" id="KW-0812">Transmembrane</keyword>
<evidence type="ECO:0000256" key="5">
    <source>
        <dbReference type="ARBA" id="ARBA00022519"/>
    </source>
</evidence>
<keyword evidence="7" id="KW-0862">Zinc</keyword>
<evidence type="ECO:0000256" key="4">
    <source>
        <dbReference type="ARBA" id="ARBA00022475"/>
    </source>
</evidence>
<dbReference type="PANTHER" id="PTHR46494">
    <property type="entry name" value="CORA FAMILY METAL ION TRANSPORTER (EUROFUNG)"/>
    <property type="match status" value="1"/>
</dbReference>
<dbReference type="SUPFAM" id="SSF144083">
    <property type="entry name" value="Magnesium transport protein CorA, transmembrane region"/>
    <property type="match status" value="1"/>
</dbReference>
<dbReference type="EMBL" id="PVBR01000001">
    <property type="protein sequence ID" value="PRD45883.1"/>
    <property type="molecule type" value="Genomic_DNA"/>
</dbReference>
<proteinExistence type="inferred from homology"/>
<dbReference type="PANTHER" id="PTHR46494:SF3">
    <property type="entry name" value="ZINC TRANSPORT PROTEIN ZNTB"/>
    <property type="match status" value="1"/>
</dbReference>
<evidence type="ECO:0000256" key="3">
    <source>
        <dbReference type="ARBA" id="ARBA00022448"/>
    </source>
</evidence>
<keyword evidence="3" id="KW-0813">Transport</keyword>
<evidence type="ECO:0000256" key="9">
    <source>
        <dbReference type="ARBA" id="ARBA00023065"/>
    </source>
</evidence>
<organism evidence="13 14">
    <name type="scientific">Phyllobacterium phragmitis</name>
    <dbReference type="NCBI Taxonomy" id="2670329"/>
    <lineage>
        <taxon>Bacteria</taxon>
        <taxon>Pseudomonadati</taxon>
        <taxon>Pseudomonadota</taxon>
        <taxon>Alphaproteobacteria</taxon>
        <taxon>Hyphomicrobiales</taxon>
        <taxon>Phyllobacteriaceae</taxon>
        <taxon>Phyllobacterium</taxon>
    </lineage>
</organism>
<evidence type="ECO:0000256" key="6">
    <source>
        <dbReference type="ARBA" id="ARBA00022692"/>
    </source>
</evidence>
<dbReference type="InterPro" id="IPR045861">
    <property type="entry name" value="CorA_cytoplasmic_dom"/>
</dbReference>
<keyword evidence="10 12" id="KW-0472">Membrane</keyword>
<keyword evidence="4" id="KW-1003">Cell membrane</keyword>
<protein>
    <submittedName>
        <fullName evidence="13">Magnesium transporter CorA</fullName>
    </submittedName>
</protein>
<dbReference type="GO" id="GO:0005886">
    <property type="term" value="C:plasma membrane"/>
    <property type="evidence" value="ECO:0007669"/>
    <property type="project" value="UniProtKB-SubCell"/>
</dbReference>
<accession>A0A2S9IZC5</accession>
<comment type="subcellular location">
    <subcellularLocation>
        <location evidence="1">Cell membrane</location>
        <topology evidence="1">Multi-pass membrane protein</topology>
    </subcellularLocation>
</comment>
<dbReference type="InterPro" id="IPR002523">
    <property type="entry name" value="MgTranspt_CorA/ZnTranspt_ZntB"/>
</dbReference>
<evidence type="ECO:0000256" key="11">
    <source>
        <dbReference type="SAM" id="Coils"/>
    </source>
</evidence>